<reference evidence="3" key="1">
    <citation type="submission" date="2022-01" db="EMBL/GenBank/DDBJ databases">
        <title>Colwellia maritima, isolated from seawater.</title>
        <authorList>
            <person name="Kristyanto S."/>
            <person name="Jung J."/>
            <person name="Jeon C.O."/>
        </authorList>
    </citation>
    <scope>NUCLEOTIDE SEQUENCE</scope>
    <source>
        <strain evidence="3">MSW7</strain>
    </source>
</reference>
<keyword evidence="1" id="KW-1133">Transmembrane helix</keyword>
<feature type="chain" id="PRO_5046112888" evidence="2">
    <location>
        <begin position="28"/>
        <end position="101"/>
    </location>
</feature>
<evidence type="ECO:0000256" key="1">
    <source>
        <dbReference type="SAM" id="Phobius"/>
    </source>
</evidence>
<organism evidence="3 4">
    <name type="scientific">Colwellia maritima</name>
    <dbReference type="NCBI Taxonomy" id="2912588"/>
    <lineage>
        <taxon>Bacteria</taxon>
        <taxon>Pseudomonadati</taxon>
        <taxon>Pseudomonadota</taxon>
        <taxon>Gammaproteobacteria</taxon>
        <taxon>Alteromonadales</taxon>
        <taxon>Colwelliaceae</taxon>
        <taxon>Colwellia</taxon>
    </lineage>
</organism>
<evidence type="ECO:0000313" key="4">
    <source>
        <dbReference type="Proteomes" id="UP001139646"/>
    </source>
</evidence>
<feature type="signal peptide" evidence="2">
    <location>
        <begin position="1"/>
        <end position="27"/>
    </location>
</feature>
<evidence type="ECO:0000313" key="3">
    <source>
        <dbReference type="EMBL" id="MCI2285049.1"/>
    </source>
</evidence>
<comment type="caution">
    <text evidence="3">The sequence shown here is derived from an EMBL/GenBank/DDBJ whole genome shotgun (WGS) entry which is preliminary data.</text>
</comment>
<sequence length="101" mass="10828">MNNKIIKGLTQSALALSLAFLSFTSSAGVTSPPTDITLGLPITIEAGNDLVEVGGPGNFGVLAPPARRKLMTVLQLLMCLQLWTQALIFTVLPIMQQRNFM</sequence>
<keyword evidence="4" id="KW-1185">Reference proteome</keyword>
<feature type="transmembrane region" description="Helical" evidence="1">
    <location>
        <begin position="73"/>
        <end position="95"/>
    </location>
</feature>
<dbReference type="Proteomes" id="UP001139646">
    <property type="component" value="Unassembled WGS sequence"/>
</dbReference>
<proteinExistence type="predicted"/>
<accession>A0ABS9X494</accession>
<gene>
    <name evidence="3" type="ORF">L3081_18690</name>
</gene>
<name>A0ABS9X494_9GAMM</name>
<dbReference type="EMBL" id="JAKKSL010000004">
    <property type="protein sequence ID" value="MCI2285049.1"/>
    <property type="molecule type" value="Genomic_DNA"/>
</dbReference>
<keyword evidence="2" id="KW-0732">Signal</keyword>
<evidence type="ECO:0000256" key="2">
    <source>
        <dbReference type="SAM" id="SignalP"/>
    </source>
</evidence>
<dbReference type="RefSeq" id="WP_242287701.1">
    <property type="nucleotide sequence ID" value="NZ_JAKKSL010000004.1"/>
</dbReference>
<keyword evidence="1" id="KW-0812">Transmembrane</keyword>
<protein>
    <submittedName>
        <fullName evidence="3">Uncharacterized protein</fullName>
    </submittedName>
</protein>
<keyword evidence="1" id="KW-0472">Membrane</keyword>